<reference evidence="2 3" key="1">
    <citation type="journal article" date="2019" name="New Phytol.">
        <title>Comparative genomics reveals unique wood-decay strategies and fruiting body development in the Schizophyllaceae.</title>
        <authorList>
            <person name="Almasi E."/>
            <person name="Sahu N."/>
            <person name="Krizsan K."/>
            <person name="Balint B."/>
            <person name="Kovacs G.M."/>
            <person name="Kiss B."/>
            <person name="Cseklye J."/>
            <person name="Drula E."/>
            <person name="Henrissat B."/>
            <person name="Nagy I."/>
            <person name="Chovatia M."/>
            <person name="Adam C."/>
            <person name="LaButti K."/>
            <person name="Lipzen A."/>
            <person name="Riley R."/>
            <person name="Grigoriev I.V."/>
            <person name="Nagy L.G."/>
        </authorList>
    </citation>
    <scope>NUCLEOTIDE SEQUENCE [LARGE SCALE GENOMIC DNA]</scope>
    <source>
        <strain evidence="2 3">NL-1724</strain>
    </source>
</reference>
<keyword evidence="3" id="KW-1185">Reference proteome</keyword>
<evidence type="ECO:0000256" key="1">
    <source>
        <dbReference type="SAM" id="MobiDB-lite"/>
    </source>
</evidence>
<dbReference type="Proteomes" id="UP000320762">
    <property type="component" value="Unassembled WGS sequence"/>
</dbReference>
<evidence type="ECO:0000313" key="3">
    <source>
        <dbReference type="Proteomes" id="UP000320762"/>
    </source>
</evidence>
<name>A0A550CLV0_9AGAR</name>
<evidence type="ECO:0000313" key="2">
    <source>
        <dbReference type="EMBL" id="TRM65776.1"/>
    </source>
</evidence>
<proteinExistence type="predicted"/>
<dbReference type="AlphaFoldDB" id="A0A550CLV0"/>
<feature type="compositionally biased region" description="Basic and acidic residues" evidence="1">
    <location>
        <begin position="38"/>
        <end position="51"/>
    </location>
</feature>
<sequence length="102" mass="11857">MFSYMEYRRGEASKIPGSLQNKDNQAYVLPTSKARVKSRTEPKSSTRRTEHDKKLVEMFSCGTIFFDMHSAEGKAALTKINMRAMQLFPTFWSHDQKYNARI</sequence>
<organism evidence="2 3">
    <name type="scientific">Schizophyllum amplum</name>
    <dbReference type="NCBI Taxonomy" id="97359"/>
    <lineage>
        <taxon>Eukaryota</taxon>
        <taxon>Fungi</taxon>
        <taxon>Dikarya</taxon>
        <taxon>Basidiomycota</taxon>
        <taxon>Agaricomycotina</taxon>
        <taxon>Agaricomycetes</taxon>
        <taxon>Agaricomycetidae</taxon>
        <taxon>Agaricales</taxon>
        <taxon>Schizophyllaceae</taxon>
        <taxon>Schizophyllum</taxon>
    </lineage>
</organism>
<dbReference type="EMBL" id="VDMD01000004">
    <property type="protein sequence ID" value="TRM65776.1"/>
    <property type="molecule type" value="Genomic_DNA"/>
</dbReference>
<gene>
    <name evidence="2" type="ORF">BD626DRAFT_485783</name>
</gene>
<accession>A0A550CLV0</accession>
<feature type="region of interest" description="Disordered" evidence="1">
    <location>
        <begin position="32"/>
        <end position="51"/>
    </location>
</feature>
<protein>
    <submittedName>
        <fullName evidence="2">Uncharacterized protein</fullName>
    </submittedName>
</protein>
<comment type="caution">
    <text evidence="2">The sequence shown here is derived from an EMBL/GenBank/DDBJ whole genome shotgun (WGS) entry which is preliminary data.</text>
</comment>